<evidence type="ECO:0000256" key="2">
    <source>
        <dbReference type="ARBA" id="ARBA00007317"/>
    </source>
</evidence>
<dbReference type="InterPro" id="IPR004167">
    <property type="entry name" value="PSBD"/>
</dbReference>
<dbReference type="CDD" id="cd06849">
    <property type="entry name" value="lipoyl_domain"/>
    <property type="match status" value="1"/>
</dbReference>
<dbReference type="InterPro" id="IPR001078">
    <property type="entry name" value="2-oxoacid_DH_actylTfrase"/>
</dbReference>
<dbReference type="InterPro" id="IPR000089">
    <property type="entry name" value="Biotin_lipoyl"/>
</dbReference>
<keyword evidence="10" id="KW-1185">Reference proteome</keyword>
<evidence type="ECO:0000313" key="10">
    <source>
        <dbReference type="Proteomes" id="UP000473699"/>
    </source>
</evidence>
<evidence type="ECO:0000256" key="6">
    <source>
        <dbReference type="RuleBase" id="RU003423"/>
    </source>
</evidence>
<accession>A0A6L5YED4</accession>
<dbReference type="Proteomes" id="UP000473699">
    <property type="component" value="Unassembled WGS sequence"/>
</dbReference>
<keyword evidence="5 6" id="KW-0012">Acyltransferase</keyword>
<dbReference type="GO" id="GO:0005737">
    <property type="term" value="C:cytoplasm"/>
    <property type="evidence" value="ECO:0007669"/>
    <property type="project" value="TreeGrafter"/>
</dbReference>
<evidence type="ECO:0000259" key="8">
    <source>
        <dbReference type="PROSITE" id="PS51826"/>
    </source>
</evidence>
<dbReference type="Pfam" id="PF02817">
    <property type="entry name" value="E3_binding"/>
    <property type="match status" value="1"/>
</dbReference>
<gene>
    <name evidence="9" type="ORF">FYJ74_08235</name>
</gene>
<dbReference type="SUPFAM" id="SSF47005">
    <property type="entry name" value="Peripheral subunit-binding domain of 2-oxo acid dehydrogenase complex"/>
    <property type="match status" value="1"/>
</dbReference>
<dbReference type="GO" id="GO:0016407">
    <property type="term" value="F:acetyltransferase activity"/>
    <property type="evidence" value="ECO:0007669"/>
    <property type="project" value="TreeGrafter"/>
</dbReference>
<dbReference type="InterPro" id="IPR050743">
    <property type="entry name" value="2-oxoacid_DH_E2_comp"/>
</dbReference>
<evidence type="ECO:0000256" key="5">
    <source>
        <dbReference type="ARBA" id="ARBA00023315"/>
    </source>
</evidence>
<dbReference type="InterPro" id="IPR023213">
    <property type="entry name" value="CAT-like_dom_sf"/>
</dbReference>
<evidence type="ECO:0000313" key="9">
    <source>
        <dbReference type="EMBL" id="MST56017.1"/>
    </source>
</evidence>
<dbReference type="AlphaFoldDB" id="A0A6L5YED4"/>
<proteinExistence type="inferred from homology"/>
<dbReference type="PANTHER" id="PTHR43178">
    <property type="entry name" value="DIHYDROLIPOAMIDE ACETYLTRANSFERASE COMPONENT OF PYRUVATE DEHYDROGENASE COMPLEX"/>
    <property type="match status" value="1"/>
</dbReference>
<dbReference type="EC" id="2.3.1.-" evidence="6"/>
<dbReference type="Gene3D" id="4.10.320.10">
    <property type="entry name" value="E3-binding domain"/>
    <property type="match status" value="1"/>
</dbReference>
<dbReference type="PANTHER" id="PTHR43178:SF5">
    <property type="entry name" value="LIPOAMIDE ACYLTRANSFERASE COMPONENT OF BRANCHED-CHAIN ALPHA-KETO ACID DEHYDROGENASE COMPLEX, MITOCHONDRIAL"/>
    <property type="match status" value="1"/>
</dbReference>
<evidence type="ECO:0000256" key="3">
    <source>
        <dbReference type="ARBA" id="ARBA00022679"/>
    </source>
</evidence>
<evidence type="ECO:0000259" key="7">
    <source>
        <dbReference type="PROSITE" id="PS50968"/>
    </source>
</evidence>
<evidence type="ECO:0000256" key="4">
    <source>
        <dbReference type="ARBA" id="ARBA00022823"/>
    </source>
</evidence>
<dbReference type="Pfam" id="PF00364">
    <property type="entry name" value="Biotin_lipoyl"/>
    <property type="match status" value="1"/>
</dbReference>
<keyword evidence="4 6" id="KW-0450">Lipoyl</keyword>
<protein>
    <recommendedName>
        <fullName evidence="6">Dihydrolipoamide acetyltransferase component of pyruvate dehydrogenase complex</fullName>
        <ecNumber evidence="6">2.3.1.-</ecNumber>
    </recommendedName>
</protein>
<dbReference type="InterPro" id="IPR011053">
    <property type="entry name" value="Single_hybrid_motif"/>
</dbReference>
<dbReference type="Gene3D" id="3.30.559.10">
    <property type="entry name" value="Chloramphenicol acetyltransferase-like domain"/>
    <property type="match status" value="1"/>
</dbReference>
<comment type="caution">
    <text evidence="9">The sequence shown here is derived from an EMBL/GenBank/DDBJ whole genome shotgun (WGS) entry which is preliminary data.</text>
</comment>
<sequence length="398" mass="42454">MATEITMPKLGLTMKVGRIGKWLKKEGDPVRKGEAIAEVLTDKIANVLEATAEGVLLRITAPVGTQLPVGGLMGYIGAAGESVPDAAGAAPALEAAQPAAAAAVSKSAPGAGGKKPRATPVARKLAEQHGLDLSRLAGTGPNGSIVREDVERALAQGLPQETSPAPGEPDAFEIMPYAGIRQVIGENMLRSWLEIPKVDHHASVNMTELLAARRAINENLPESEKVTVTDLLVMLTARALETKRIFNALMEPDGIKIYRNVHMGIAIALENGLVVPVVRDANKKRLREISAEIKDLAARARENRLTETDFTGATFTLTNLGGYRSTEHFTPIINPPQAAILGVGRTKDVPVAVDGEVRIRPMMALSLSHDHRIVDGAPAAEFLGILMRMIEMPSRALY</sequence>
<dbReference type="InterPro" id="IPR036625">
    <property type="entry name" value="E3-bd_dom_sf"/>
</dbReference>
<feature type="domain" description="Peripheral subunit-binding (PSBD)" evidence="8">
    <location>
        <begin position="117"/>
        <end position="154"/>
    </location>
</feature>
<comment type="cofactor">
    <cofactor evidence="1 6">
        <name>(R)-lipoate</name>
        <dbReference type="ChEBI" id="CHEBI:83088"/>
    </cofactor>
</comment>
<evidence type="ECO:0000256" key="1">
    <source>
        <dbReference type="ARBA" id="ARBA00001938"/>
    </source>
</evidence>
<organism evidence="9 10">
    <name type="scientific">Pyramidobacter porci</name>
    <dbReference type="NCBI Taxonomy" id="2605789"/>
    <lineage>
        <taxon>Bacteria</taxon>
        <taxon>Thermotogati</taxon>
        <taxon>Synergistota</taxon>
        <taxon>Synergistia</taxon>
        <taxon>Synergistales</taxon>
        <taxon>Dethiosulfovibrionaceae</taxon>
        <taxon>Pyramidobacter</taxon>
    </lineage>
</organism>
<feature type="domain" description="Lipoyl-binding" evidence="7">
    <location>
        <begin position="2"/>
        <end position="77"/>
    </location>
</feature>
<reference evidence="9 10" key="1">
    <citation type="submission" date="2019-08" db="EMBL/GenBank/DDBJ databases">
        <title>In-depth cultivation of the pig gut microbiome towards novel bacterial diversity and tailored functional studies.</title>
        <authorList>
            <person name="Wylensek D."/>
            <person name="Hitch T.C.A."/>
            <person name="Clavel T."/>
        </authorList>
    </citation>
    <scope>NUCLEOTIDE SEQUENCE [LARGE SCALE GENOMIC DNA]</scope>
    <source>
        <strain evidence="9 10">SM-530-WT-4B</strain>
    </source>
</reference>
<keyword evidence="3 6" id="KW-0808">Transferase</keyword>
<name>A0A6L5YED4_9BACT</name>
<dbReference type="PROSITE" id="PS50968">
    <property type="entry name" value="BIOTINYL_LIPOYL"/>
    <property type="match status" value="1"/>
</dbReference>
<dbReference type="RefSeq" id="WP_154529105.1">
    <property type="nucleotide sequence ID" value="NZ_VUNH01000008.1"/>
</dbReference>
<dbReference type="SUPFAM" id="SSF51230">
    <property type="entry name" value="Single hybrid motif"/>
    <property type="match status" value="1"/>
</dbReference>
<comment type="similarity">
    <text evidence="2 6">Belongs to the 2-oxoacid dehydrogenase family.</text>
</comment>
<dbReference type="EMBL" id="VUNH01000008">
    <property type="protein sequence ID" value="MST56017.1"/>
    <property type="molecule type" value="Genomic_DNA"/>
</dbReference>
<dbReference type="Pfam" id="PF00198">
    <property type="entry name" value="2-oxoacid_dh"/>
    <property type="match status" value="1"/>
</dbReference>
<dbReference type="SUPFAM" id="SSF52777">
    <property type="entry name" value="CoA-dependent acyltransferases"/>
    <property type="match status" value="1"/>
</dbReference>
<dbReference type="PROSITE" id="PS51826">
    <property type="entry name" value="PSBD"/>
    <property type="match status" value="1"/>
</dbReference>
<dbReference type="Gene3D" id="2.40.50.100">
    <property type="match status" value="1"/>
</dbReference>
<dbReference type="GO" id="GO:0031405">
    <property type="term" value="F:lipoic acid binding"/>
    <property type="evidence" value="ECO:0007669"/>
    <property type="project" value="TreeGrafter"/>
</dbReference>